<name>A0AAV2R876_MEGNR</name>
<keyword evidence="3" id="KW-0677">Repeat</keyword>
<evidence type="ECO:0000256" key="5">
    <source>
        <dbReference type="ARBA" id="ARBA00023180"/>
    </source>
</evidence>
<evidence type="ECO:0000256" key="1">
    <source>
        <dbReference type="ARBA" id="ARBA00022669"/>
    </source>
</evidence>
<dbReference type="Pfam" id="PF01607">
    <property type="entry name" value="CBM_14"/>
    <property type="match status" value="3"/>
</dbReference>
<dbReference type="PANTHER" id="PTHR23301">
    <property type="entry name" value="CHITIN BINDING PERITROPHIN-A"/>
    <property type="match status" value="1"/>
</dbReference>
<dbReference type="SMART" id="SM00494">
    <property type="entry name" value="ChtBD2"/>
    <property type="match status" value="3"/>
</dbReference>
<protein>
    <recommendedName>
        <fullName evidence="8">Chitin-binding type-2 domain-containing protein</fullName>
    </recommendedName>
</protein>
<evidence type="ECO:0000256" key="3">
    <source>
        <dbReference type="ARBA" id="ARBA00022737"/>
    </source>
</evidence>
<dbReference type="InterPro" id="IPR051940">
    <property type="entry name" value="Chitin_bind-dev_reg"/>
</dbReference>
<keyword evidence="5" id="KW-0325">Glycoprotein</keyword>
<feature type="domain" description="Chitin-binding type-2" evidence="8">
    <location>
        <begin position="107"/>
        <end position="167"/>
    </location>
</feature>
<keyword evidence="4" id="KW-1015">Disulfide bond</keyword>
<keyword evidence="10" id="KW-1185">Reference proteome</keyword>
<feature type="chain" id="PRO_5043752248" description="Chitin-binding type-2 domain-containing protein" evidence="7">
    <location>
        <begin position="23"/>
        <end position="342"/>
    </location>
</feature>
<feature type="region of interest" description="Disordered" evidence="6">
    <location>
        <begin position="281"/>
        <end position="308"/>
    </location>
</feature>
<dbReference type="Proteomes" id="UP001497623">
    <property type="component" value="Unassembled WGS sequence"/>
</dbReference>
<dbReference type="SUPFAM" id="SSF57625">
    <property type="entry name" value="Invertebrate chitin-binding proteins"/>
    <property type="match status" value="3"/>
</dbReference>
<evidence type="ECO:0000259" key="8">
    <source>
        <dbReference type="PROSITE" id="PS50940"/>
    </source>
</evidence>
<dbReference type="InterPro" id="IPR002557">
    <property type="entry name" value="Chitin-bd_dom"/>
</dbReference>
<feature type="domain" description="Chitin-binding type-2" evidence="8">
    <location>
        <begin position="173"/>
        <end position="239"/>
    </location>
</feature>
<evidence type="ECO:0000313" key="10">
    <source>
        <dbReference type="Proteomes" id="UP001497623"/>
    </source>
</evidence>
<feature type="signal peptide" evidence="7">
    <location>
        <begin position="1"/>
        <end position="22"/>
    </location>
</feature>
<comment type="caution">
    <text evidence="9">The sequence shown here is derived from an EMBL/GenBank/DDBJ whole genome shotgun (WGS) entry which is preliminary data.</text>
</comment>
<dbReference type="Gene3D" id="2.170.140.10">
    <property type="entry name" value="Chitin binding domain"/>
    <property type="match status" value="3"/>
</dbReference>
<evidence type="ECO:0000256" key="2">
    <source>
        <dbReference type="ARBA" id="ARBA00022729"/>
    </source>
</evidence>
<evidence type="ECO:0000313" key="9">
    <source>
        <dbReference type="EMBL" id="CAL4119732.1"/>
    </source>
</evidence>
<accession>A0AAV2R876</accession>
<feature type="domain" description="Chitin-binding type-2" evidence="8">
    <location>
        <begin position="39"/>
        <end position="97"/>
    </location>
</feature>
<reference evidence="9 10" key="1">
    <citation type="submission" date="2024-05" db="EMBL/GenBank/DDBJ databases">
        <authorList>
            <person name="Wallberg A."/>
        </authorList>
    </citation>
    <scope>NUCLEOTIDE SEQUENCE [LARGE SCALE GENOMIC DNA]</scope>
</reference>
<sequence length="342" mass="37843">MWTTAVTSSVLLLAAVTATVWAAPQDVAVPQDAAAALNAELCPLADGYFPDPFQCDKYYECVDGVPTEKVCPDGQAFKDDNHKREFCEYTFNVECGLRTEFQTAQVTRNCPRANGYFAHPDLTNCNEFYFCQKGESAHNTCPLGLHFSIKTGNCGWIAQAGRTGCAKEIAKNGFECPVVHDRLKAVAHPRYVNPNDCKLFFVCYNGKGPARDSGCNLGLVFDEALGACSHPRQVPECANYYDEYFSNYFSNLFGAPADDEHIQVAGSLGIEIPLSANPNLNSGPKRTVFTPSRRKPTRRRKTTTTTTTTAAPEYEYYDEYYEGDYYLYDDGTKVPVGNATKI</sequence>
<keyword evidence="1" id="KW-0147">Chitin-binding</keyword>
<dbReference type="EMBL" id="CAXKWB010017731">
    <property type="protein sequence ID" value="CAL4119732.1"/>
    <property type="molecule type" value="Genomic_DNA"/>
</dbReference>
<dbReference type="GO" id="GO:0008061">
    <property type="term" value="F:chitin binding"/>
    <property type="evidence" value="ECO:0007669"/>
    <property type="project" value="UniProtKB-KW"/>
</dbReference>
<keyword evidence="2 7" id="KW-0732">Signal</keyword>
<gene>
    <name evidence="9" type="ORF">MNOR_LOCUS21747</name>
</gene>
<dbReference type="AlphaFoldDB" id="A0AAV2R876"/>
<dbReference type="PANTHER" id="PTHR23301:SF0">
    <property type="entry name" value="CHITIN-BINDING TYPE-2 DOMAIN-CONTAINING PROTEIN-RELATED"/>
    <property type="match status" value="1"/>
</dbReference>
<evidence type="ECO:0000256" key="4">
    <source>
        <dbReference type="ARBA" id="ARBA00023157"/>
    </source>
</evidence>
<evidence type="ECO:0000256" key="7">
    <source>
        <dbReference type="SAM" id="SignalP"/>
    </source>
</evidence>
<dbReference type="InterPro" id="IPR036508">
    <property type="entry name" value="Chitin-bd_dom_sf"/>
</dbReference>
<organism evidence="9 10">
    <name type="scientific">Meganyctiphanes norvegica</name>
    <name type="common">Northern krill</name>
    <name type="synonym">Thysanopoda norvegica</name>
    <dbReference type="NCBI Taxonomy" id="48144"/>
    <lineage>
        <taxon>Eukaryota</taxon>
        <taxon>Metazoa</taxon>
        <taxon>Ecdysozoa</taxon>
        <taxon>Arthropoda</taxon>
        <taxon>Crustacea</taxon>
        <taxon>Multicrustacea</taxon>
        <taxon>Malacostraca</taxon>
        <taxon>Eumalacostraca</taxon>
        <taxon>Eucarida</taxon>
        <taxon>Euphausiacea</taxon>
        <taxon>Euphausiidae</taxon>
        <taxon>Meganyctiphanes</taxon>
    </lineage>
</organism>
<evidence type="ECO:0000256" key="6">
    <source>
        <dbReference type="SAM" id="MobiDB-lite"/>
    </source>
</evidence>
<dbReference type="PROSITE" id="PS50940">
    <property type="entry name" value="CHIT_BIND_II"/>
    <property type="match status" value="3"/>
</dbReference>
<proteinExistence type="predicted"/>
<feature type="compositionally biased region" description="Basic residues" evidence="6">
    <location>
        <begin position="292"/>
        <end position="302"/>
    </location>
</feature>
<dbReference type="GO" id="GO:0005576">
    <property type="term" value="C:extracellular region"/>
    <property type="evidence" value="ECO:0007669"/>
    <property type="project" value="InterPro"/>
</dbReference>